<gene>
    <name evidence="3" type="ORF">DAMNIGENAA_30030</name>
</gene>
<organism evidence="3 4">
    <name type="scientific">Desulforhabdus amnigena</name>
    <dbReference type="NCBI Taxonomy" id="40218"/>
    <lineage>
        <taxon>Bacteria</taxon>
        <taxon>Pseudomonadati</taxon>
        <taxon>Thermodesulfobacteriota</taxon>
        <taxon>Syntrophobacteria</taxon>
        <taxon>Syntrophobacterales</taxon>
        <taxon>Syntrophobacteraceae</taxon>
        <taxon>Desulforhabdus</taxon>
    </lineage>
</organism>
<dbReference type="InterPro" id="IPR006015">
    <property type="entry name" value="Universal_stress_UspA"/>
</dbReference>
<dbReference type="InterPro" id="IPR014729">
    <property type="entry name" value="Rossmann-like_a/b/a_fold"/>
</dbReference>
<feature type="domain" description="UspA" evidence="2">
    <location>
        <begin position="1"/>
        <end position="151"/>
    </location>
</feature>
<dbReference type="Proteomes" id="UP001144372">
    <property type="component" value="Unassembled WGS sequence"/>
</dbReference>
<evidence type="ECO:0000313" key="3">
    <source>
        <dbReference type="EMBL" id="GLI35570.1"/>
    </source>
</evidence>
<name>A0A9W6FV94_9BACT</name>
<protein>
    <submittedName>
        <fullName evidence="3">Universal stress protein</fullName>
    </submittedName>
</protein>
<dbReference type="AlphaFoldDB" id="A0A9W6FV94"/>
<proteinExistence type="inferred from homology"/>
<dbReference type="CDD" id="cd00293">
    <property type="entry name" value="USP-like"/>
    <property type="match status" value="2"/>
</dbReference>
<evidence type="ECO:0000256" key="1">
    <source>
        <dbReference type="ARBA" id="ARBA00008791"/>
    </source>
</evidence>
<dbReference type="InterPro" id="IPR006016">
    <property type="entry name" value="UspA"/>
</dbReference>
<dbReference type="EMBL" id="BSDR01000001">
    <property type="protein sequence ID" value="GLI35570.1"/>
    <property type="molecule type" value="Genomic_DNA"/>
</dbReference>
<dbReference type="Gene3D" id="3.40.50.620">
    <property type="entry name" value="HUPs"/>
    <property type="match status" value="2"/>
</dbReference>
<comment type="caution">
    <text evidence="3">The sequence shown here is derived from an EMBL/GenBank/DDBJ whole genome shotgun (WGS) entry which is preliminary data.</text>
</comment>
<dbReference type="PRINTS" id="PR01438">
    <property type="entry name" value="UNVRSLSTRESS"/>
</dbReference>
<dbReference type="Pfam" id="PF00582">
    <property type="entry name" value="Usp"/>
    <property type="match status" value="2"/>
</dbReference>
<evidence type="ECO:0000313" key="4">
    <source>
        <dbReference type="Proteomes" id="UP001144372"/>
    </source>
</evidence>
<sequence>MFKKILYPTKFEEFSLPILQNITCLRRAGLEEVILLHVIDPGNLYTEVDGGIPIAVDTIRKAITSSIDLMREAASRRLSAYADYLCSEGIKVKTELATGRVVSEILRTATENDVSLIVAGRQKRDVLGEIFVGSTTDRVIRKAKAPILVARYHTLRMAGDEVQERFCTDMFRKILYTTDWSPNAERAKMYLPMLRGAGTSELVVVHVLEEFANFVDVPYEMKVEALAVATRNSQDNLDRLTRELEAEGFRVKASLLCGKPYREIMRVATEENVSMIVMGSYGKSLMQGILWGNVSQRVVEYSEKPVLVVK</sequence>
<reference evidence="3" key="1">
    <citation type="submission" date="2022-12" db="EMBL/GenBank/DDBJ databases">
        <title>Reference genome sequencing for broad-spectrum identification of bacterial and archaeal isolates by mass spectrometry.</title>
        <authorList>
            <person name="Sekiguchi Y."/>
            <person name="Tourlousse D.M."/>
        </authorList>
    </citation>
    <scope>NUCLEOTIDE SEQUENCE</scope>
    <source>
        <strain evidence="3">ASRB1</strain>
    </source>
</reference>
<accession>A0A9W6FV94</accession>
<dbReference type="PANTHER" id="PTHR46268:SF22">
    <property type="entry name" value="SENSOR PROTEIN KDPD-RELATED"/>
    <property type="match status" value="1"/>
</dbReference>
<comment type="similarity">
    <text evidence="1">Belongs to the universal stress protein A family.</text>
</comment>
<evidence type="ECO:0000259" key="2">
    <source>
        <dbReference type="Pfam" id="PF00582"/>
    </source>
</evidence>
<dbReference type="RefSeq" id="WP_281795522.1">
    <property type="nucleotide sequence ID" value="NZ_BSDR01000001.1"/>
</dbReference>
<dbReference type="SUPFAM" id="SSF52402">
    <property type="entry name" value="Adenine nucleotide alpha hydrolases-like"/>
    <property type="match status" value="2"/>
</dbReference>
<keyword evidence="4" id="KW-1185">Reference proteome</keyword>
<dbReference type="PANTHER" id="PTHR46268">
    <property type="entry name" value="STRESS RESPONSE PROTEIN NHAX"/>
    <property type="match status" value="1"/>
</dbReference>
<feature type="domain" description="UspA" evidence="2">
    <location>
        <begin position="170"/>
        <end position="310"/>
    </location>
</feature>